<evidence type="ECO:0000313" key="3">
    <source>
        <dbReference type="Proteomes" id="UP000799777"/>
    </source>
</evidence>
<feature type="region of interest" description="Disordered" evidence="1">
    <location>
        <begin position="47"/>
        <end position="66"/>
    </location>
</feature>
<sequence length="133" mass="15028">MALHLLRLPGEIRNKIYEYALIETEGVCYREGNGVGWLCIYHAADDGESEWETDKEEDSDDKRHTRDARTIVGDDLTCDTDDEWDADSHDGGQEVDDKVKAGADHTQALSDEVEELHTHSRIAIDHGRYTIAN</sequence>
<dbReference type="OrthoDB" id="3668237at2759"/>
<evidence type="ECO:0000313" key="2">
    <source>
        <dbReference type="EMBL" id="KAF2023930.1"/>
    </source>
</evidence>
<dbReference type="EMBL" id="ML978317">
    <property type="protein sequence ID" value="KAF2023930.1"/>
    <property type="molecule type" value="Genomic_DNA"/>
</dbReference>
<reference evidence="2" key="1">
    <citation type="journal article" date="2020" name="Stud. Mycol.">
        <title>101 Dothideomycetes genomes: a test case for predicting lifestyles and emergence of pathogens.</title>
        <authorList>
            <person name="Haridas S."/>
            <person name="Albert R."/>
            <person name="Binder M."/>
            <person name="Bloem J."/>
            <person name="Labutti K."/>
            <person name="Salamov A."/>
            <person name="Andreopoulos B."/>
            <person name="Baker S."/>
            <person name="Barry K."/>
            <person name="Bills G."/>
            <person name="Bluhm B."/>
            <person name="Cannon C."/>
            <person name="Castanera R."/>
            <person name="Culley D."/>
            <person name="Daum C."/>
            <person name="Ezra D."/>
            <person name="Gonzalez J."/>
            <person name="Henrissat B."/>
            <person name="Kuo A."/>
            <person name="Liang C."/>
            <person name="Lipzen A."/>
            <person name="Lutzoni F."/>
            <person name="Magnuson J."/>
            <person name="Mondo S."/>
            <person name="Nolan M."/>
            <person name="Ohm R."/>
            <person name="Pangilinan J."/>
            <person name="Park H.-J."/>
            <person name="Ramirez L."/>
            <person name="Alfaro M."/>
            <person name="Sun H."/>
            <person name="Tritt A."/>
            <person name="Yoshinaga Y."/>
            <person name="Zwiers L.-H."/>
            <person name="Turgeon B."/>
            <person name="Goodwin S."/>
            <person name="Spatafora J."/>
            <person name="Crous P."/>
            <person name="Grigoriev I."/>
        </authorList>
    </citation>
    <scope>NUCLEOTIDE SEQUENCE</scope>
    <source>
        <strain evidence="2">CBS 110217</strain>
    </source>
</reference>
<gene>
    <name evidence="2" type="ORF">EK21DRAFT_118304</name>
</gene>
<evidence type="ECO:0000256" key="1">
    <source>
        <dbReference type="SAM" id="MobiDB-lite"/>
    </source>
</evidence>
<feature type="compositionally biased region" description="Acidic residues" evidence="1">
    <location>
        <begin position="47"/>
        <end position="59"/>
    </location>
</feature>
<dbReference type="Proteomes" id="UP000799777">
    <property type="component" value="Unassembled WGS sequence"/>
</dbReference>
<proteinExistence type="predicted"/>
<organism evidence="2 3">
    <name type="scientific">Setomelanomma holmii</name>
    <dbReference type="NCBI Taxonomy" id="210430"/>
    <lineage>
        <taxon>Eukaryota</taxon>
        <taxon>Fungi</taxon>
        <taxon>Dikarya</taxon>
        <taxon>Ascomycota</taxon>
        <taxon>Pezizomycotina</taxon>
        <taxon>Dothideomycetes</taxon>
        <taxon>Pleosporomycetidae</taxon>
        <taxon>Pleosporales</taxon>
        <taxon>Pleosporineae</taxon>
        <taxon>Phaeosphaeriaceae</taxon>
        <taxon>Setomelanomma</taxon>
    </lineage>
</organism>
<name>A0A9P4GYN7_9PLEO</name>
<protein>
    <submittedName>
        <fullName evidence="2">Uncharacterized protein</fullName>
    </submittedName>
</protein>
<accession>A0A9P4GYN7</accession>
<comment type="caution">
    <text evidence="2">The sequence shown here is derived from an EMBL/GenBank/DDBJ whole genome shotgun (WGS) entry which is preliminary data.</text>
</comment>
<dbReference type="AlphaFoldDB" id="A0A9P4GYN7"/>
<keyword evidence="3" id="KW-1185">Reference proteome</keyword>